<evidence type="ECO:0000313" key="21">
    <source>
        <dbReference type="Proteomes" id="UP000031623"/>
    </source>
</evidence>
<keyword evidence="8" id="KW-0067">ATP-binding</keyword>
<dbReference type="SMART" id="SM00044">
    <property type="entry name" value="CYCc"/>
    <property type="match status" value="1"/>
</dbReference>
<dbReference type="Gene3D" id="3.30.70.1230">
    <property type="entry name" value="Nucleotide cyclase"/>
    <property type="match status" value="1"/>
</dbReference>
<keyword evidence="13" id="KW-0456">Lyase</keyword>
<sequence length="560" mass="63630">MNHILLEKYASLEQMEIQGDLERILDAIRYEIKINNNKLGDWAIWNETYQFIQDHNPSYIKNNLSNDELVTLGINVMVFVNKDKKIVATRKYPHNSSWPVAELIQYIQNSPNLLSHHFKESTVYGLVTLSNTLLLIASRPILRNDKTGPIMGTLIFGKFFDQALSQAITQRLRLNIRFYSFQEAQQHLNLQPALTALAAPKPFVVLPKNNQLVEGFTWFYDLNNQPSLLIHLSKNRPIYQQGLQLLNRFLVALTLSGFLFLGISLLLIRQLVLSRLFQLVRDVQIITRSGDVSQRVQVVGQDELAVLSQEINAMLDSLEDKSQALAVEKEKTESLLNNILPISIAQRMKQGETMIAEHFDHATILFSDIVGFTQWAAHTTPARLVEILNQIFSEFDFIADQYGLEKIKTIGDAYMVVAGVPKPCEAHMEIMALMALEMRDKVFELNKLFNFDISIRIGISTGEVIAGIIGKRKFAYDLWGDVVNTAARMESHGVAGKIQCTETIYQLLQSTFEFENRGLIEVKGKGSMQTYFLVGKKTPPCLLPPPNELIYSNHLPNNRH</sequence>
<keyword evidence="11" id="KW-0115">cAMP biosynthesis</keyword>
<feature type="domain" description="HAMP" evidence="19">
    <location>
        <begin position="270"/>
        <end position="323"/>
    </location>
</feature>
<dbReference type="HOGENOM" id="CLU_466039_0_0_6"/>
<dbReference type="EC" id="4.6.1.1" evidence="3"/>
<dbReference type="SMART" id="SM00304">
    <property type="entry name" value="HAMP"/>
    <property type="match status" value="1"/>
</dbReference>
<keyword evidence="6" id="KW-0479">Metal-binding</keyword>
<dbReference type="GO" id="GO:0005886">
    <property type="term" value="C:plasma membrane"/>
    <property type="evidence" value="ECO:0007669"/>
    <property type="project" value="UniProtKB-ARBA"/>
</dbReference>
<dbReference type="GO" id="GO:0006171">
    <property type="term" value="P:cAMP biosynthetic process"/>
    <property type="evidence" value="ECO:0007669"/>
    <property type="project" value="UniProtKB-KW"/>
</dbReference>
<evidence type="ECO:0000256" key="1">
    <source>
        <dbReference type="ARBA" id="ARBA00001593"/>
    </source>
</evidence>
<dbReference type="Pfam" id="PF00211">
    <property type="entry name" value="Guanylate_cyc"/>
    <property type="match status" value="1"/>
</dbReference>
<evidence type="ECO:0000256" key="2">
    <source>
        <dbReference type="ARBA" id="ARBA00004370"/>
    </source>
</evidence>
<dbReference type="InterPro" id="IPR001054">
    <property type="entry name" value="A/G_cyclase"/>
</dbReference>
<evidence type="ECO:0000256" key="6">
    <source>
        <dbReference type="ARBA" id="ARBA00022723"/>
    </source>
</evidence>
<dbReference type="InterPro" id="IPR007892">
    <property type="entry name" value="CHASE4"/>
</dbReference>
<keyword evidence="21" id="KW-1185">Reference proteome</keyword>
<organism evidence="20 21">
    <name type="scientific">Thioploca ingrica</name>
    <dbReference type="NCBI Taxonomy" id="40754"/>
    <lineage>
        <taxon>Bacteria</taxon>
        <taxon>Pseudomonadati</taxon>
        <taxon>Pseudomonadota</taxon>
        <taxon>Gammaproteobacteria</taxon>
        <taxon>Thiotrichales</taxon>
        <taxon>Thiotrichaceae</taxon>
        <taxon>Thioploca</taxon>
    </lineage>
</organism>
<dbReference type="CDD" id="cd06225">
    <property type="entry name" value="HAMP"/>
    <property type="match status" value="1"/>
</dbReference>
<dbReference type="FunFam" id="3.30.70.1230:FF:000033">
    <property type="entry name" value="Adenylate cyclase"/>
    <property type="match status" value="1"/>
</dbReference>
<evidence type="ECO:0000256" key="13">
    <source>
        <dbReference type="ARBA" id="ARBA00023239"/>
    </source>
</evidence>
<evidence type="ECO:0000256" key="9">
    <source>
        <dbReference type="ARBA" id="ARBA00022842"/>
    </source>
</evidence>
<gene>
    <name evidence="20" type="ORF">THII_3141</name>
</gene>
<dbReference type="InterPro" id="IPR050401">
    <property type="entry name" value="Cyclic_nucleotide_synthase"/>
</dbReference>
<keyword evidence="5 17" id="KW-0812">Transmembrane</keyword>
<keyword evidence="12 17" id="KW-0472">Membrane</keyword>
<dbReference type="STRING" id="40754.THII_3141"/>
<proteinExistence type="predicted"/>
<keyword evidence="10 17" id="KW-1133">Transmembrane helix</keyword>
<evidence type="ECO:0000256" key="10">
    <source>
        <dbReference type="ARBA" id="ARBA00022989"/>
    </source>
</evidence>
<evidence type="ECO:0000256" key="11">
    <source>
        <dbReference type="ARBA" id="ARBA00022998"/>
    </source>
</evidence>
<dbReference type="AlphaFoldDB" id="A0A090AGP7"/>
<evidence type="ECO:0000313" key="20">
    <source>
        <dbReference type="EMBL" id="BAP57438.1"/>
    </source>
</evidence>
<dbReference type="Gene3D" id="6.10.340.10">
    <property type="match status" value="1"/>
</dbReference>
<evidence type="ECO:0000256" key="8">
    <source>
        <dbReference type="ARBA" id="ARBA00022840"/>
    </source>
</evidence>
<evidence type="ECO:0000256" key="14">
    <source>
        <dbReference type="ARBA" id="ARBA00032597"/>
    </source>
</evidence>
<comment type="subcellular location">
    <subcellularLocation>
        <location evidence="2">Membrane</location>
    </subcellularLocation>
</comment>
<keyword evidence="7" id="KW-0547">Nucleotide-binding</keyword>
<feature type="domain" description="Guanylate cyclase" evidence="18">
    <location>
        <begin position="363"/>
        <end position="490"/>
    </location>
</feature>
<name>A0A090AGP7_9GAMM</name>
<evidence type="ECO:0000256" key="15">
    <source>
        <dbReference type="ARBA" id="ARBA00032637"/>
    </source>
</evidence>
<dbReference type="Pfam" id="PF05228">
    <property type="entry name" value="CHASE4"/>
    <property type="match status" value="1"/>
</dbReference>
<dbReference type="PANTHER" id="PTHR11920:SF335">
    <property type="entry name" value="GUANYLATE CYCLASE"/>
    <property type="match status" value="1"/>
</dbReference>
<dbReference type="EMBL" id="AP014633">
    <property type="protein sequence ID" value="BAP57438.1"/>
    <property type="molecule type" value="Genomic_DNA"/>
</dbReference>
<dbReference type="Proteomes" id="UP000031623">
    <property type="component" value="Chromosome"/>
</dbReference>
<accession>A0A090AGP7</accession>
<dbReference type="InterPro" id="IPR029787">
    <property type="entry name" value="Nucleotide_cyclase"/>
</dbReference>
<dbReference type="GO" id="GO:0005524">
    <property type="term" value="F:ATP binding"/>
    <property type="evidence" value="ECO:0007669"/>
    <property type="project" value="UniProtKB-KW"/>
</dbReference>
<dbReference type="GO" id="GO:0004016">
    <property type="term" value="F:adenylate cyclase activity"/>
    <property type="evidence" value="ECO:0007669"/>
    <property type="project" value="UniProtKB-EC"/>
</dbReference>
<dbReference type="GO" id="GO:0035556">
    <property type="term" value="P:intracellular signal transduction"/>
    <property type="evidence" value="ECO:0007669"/>
    <property type="project" value="InterPro"/>
</dbReference>
<keyword evidence="9" id="KW-0460">Magnesium</keyword>
<evidence type="ECO:0000256" key="7">
    <source>
        <dbReference type="ARBA" id="ARBA00022741"/>
    </source>
</evidence>
<dbReference type="InterPro" id="IPR003660">
    <property type="entry name" value="HAMP_dom"/>
</dbReference>
<reference evidence="20 21" key="1">
    <citation type="journal article" date="2014" name="ISME J.">
        <title>Ecophysiology of Thioploca ingrica as revealed by the complete genome sequence supplemented with proteomic evidence.</title>
        <authorList>
            <person name="Kojima H."/>
            <person name="Ogura Y."/>
            <person name="Yamamoto N."/>
            <person name="Togashi T."/>
            <person name="Mori H."/>
            <person name="Watanabe T."/>
            <person name="Nemoto F."/>
            <person name="Kurokawa K."/>
            <person name="Hayashi T."/>
            <person name="Fukui M."/>
        </authorList>
    </citation>
    <scope>NUCLEOTIDE SEQUENCE [LARGE SCALE GENOMIC DNA]</scope>
</reference>
<evidence type="ECO:0000256" key="12">
    <source>
        <dbReference type="ARBA" id="ARBA00023136"/>
    </source>
</evidence>
<dbReference type="PROSITE" id="PS50125">
    <property type="entry name" value="GUANYLATE_CYCLASE_2"/>
    <property type="match status" value="1"/>
</dbReference>
<dbReference type="PANTHER" id="PTHR11920">
    <property type="entry name" value="GUANYLYL CYCLASE"/>
    <property type="match status" value="1"/>
</dbReference>
<dbReference type="KEGG" id="tig:THII_3141"/>
<dbReference type="CDD" id="cd07302">
    <property type="entry name" value="CHD"/>
    <property type="match status" value="1"/>
</dbReference>
<dbReference type="Pfam" id="PF00672">
    <property type="entry name" value="HAMP"/>
    <property type="match status" value="1"/>
</dbReference>
<feature type="transmembrane region" description="Helical" evidence="17">
    <location>
        <begin position="249"/>
        <end position="268"/>
    </location>
</feature>
<comment type="catalytic activity">
    <reaction evidence="1">
        <text>ATP = 3',5'-cyclic AMP + diphosphate</text>
        <dbReference type="Rhea" id="RHEA:15389"/>
        <dbReference type="ChEBI" id="CHEBI:30616"/>
        <dbReference type="ChEBI" id="CHEBI:33019"/>
        <dbReference type="ChEBI" id="CHEBI:58165"/>
        <dbReference type="EC" id="4.6.1.1"/>
    </reaction>
</comment>
<comment type="subunit">
    <text evidence="16">Homodimer. Can also exist as monomer.</text>
</comment>
<evidence type="ECO:0000256" key="4">
    <source>
        <dbReference type="ARBA" id="ARBA00021420"/>
    </source>
</evidence>
<evidence type="ECO:0000256" key="3">
    <source>
        <dbReference type="ARBA" id="ARBA00012201"/>
    </source>
</evidence>
<protein>
    <recommendedName>
        <fullName evidence="4">Adenylate cyclase</fullName>
        <ecNumber evidence="3">4.6.1.1</ecNumber>
    </recommendedName>
    <alternativeName>
        <fullName evidence="14">ATP pyrophosphate-lyase</fullName>
    </alternativeName>
    <alternativeName>
        <fullName evidence="15">Adenylyl cyclase</fullName>
    </alternativeName>
</protein>
<evidence type="ECO:0000259" key="19">
    <source>
        <dbReference type="PROSITE" id="PS50885"/>
    </source>
</evidence>
<dbReference type="SUPFAM" id="SSF55073">
    <property type="entry name" value="Nucleotide cyclase"/>
    <property type="match status" value="1"/>
</dbReference>
<evidence type="ECO:0000259" key="18">
    <source>
        <dbReference type="PROSITE" id="PS50125"/>
    </source>
</evidence>
<dbReference type="GO" id="GO:0046872">
    <property type="term" value="F:metal ion binding"/>
    <property type="evidence" value="ECO:0007669"/>
    <property type="project" value="UniProtKB-KW"/>
</dbReference>
<evidence type="ECO:0000256" key="17">
    <source>
        <dbReference type="SAM" id="Phobius"/>
    </source>
</evidence>
<evidence type="ECO:0000256" key="5">
    <source>
        <dbReference type="ARBA" id="ARBA00022692"/>
    </source>
</evidence>
<evidence type="ECO:0000256" key="16">
    <source>
        <dbReference type="ARBA" id="ARBA00064436"/>
    </source>
</evidence>
<dbReference type="PROSITE" id="PS50885">
    <property type="entry name" value="HAMP"/>
    <property type="match status" value="1"/>
</dbReference>